<evidence type="ECO:0000313" key="3">
    <source>
        <dbReference type="Proteomes" id="UP001320420"/>
    </source>
</evidence>
<feature type="signal peptide" evidence="1">
    <location>
        <begin position="1"/>
        <end position="19"/>
    </location>
</feature>
<reference evidence="2 3" key="1">
    <citation type="submission" date="2024-02" db="EMBL/GenBank/DDBJ databases">
        <title>De novo assembly and annotation of 12 fungi associated with fruit tree decline syndrome in Ontario, Canada.</title>
        <authorList>
            <person name="Sulman M."/>
            <person name="Ellouze W."/>
            <person name="Ilyukhin E."/>
        </authorList>
    </citation>
    <scope>NUCLEOTIDE SEQUENCE [LARGE SCALE GENOMIC DNA]</scope>
    <source>
        <strain evidence="2 3">M11/M66-122</strain>
    </source>
</reference>
<dbReference type="EMBL" id="JAKJXP020000050">
    <property type="protein sequence ID" value="KAK7751435.1"/>
    <property type="molecule type" value="Genomic_DNA"/>
</dbReference>
<feature type="chain" id="PRO_5042855881" evidence="1">
    <location>
        <begin position="20"/>
        <end position="221"/>
    </location>
</feature>
<keyword evidence="1" id="KW-0732">Signal</keyword>
<gene>
    <name evidence="2" type="ORF">SLS62_006691</name>
</gene>
<accession>A0AAN9USG6</accession>
<sequence>MQSFNLFMWTLVLISQTSALAISPFSHFISKFNGKESVQHYNNYNGSTIDTREQESGEHPFGEDDLFLSYFLNKTAIDTFNVDATVAAISDSAKKTNTTLEAREDDNRDYCELGKPGKVPLHKLPLCYQRCFIDDCCGKMMLGGPGDVRQLTTREFCDTKWIYVGDLILQHVGRCAVDHCRSDPSAREESNQWMLQVCGDHRHRGYPHMHPPPDSYEPNTC</sequence>
<organism evidence="2 3">
    <name type="scientific">Diatrype stigma</name>
    <dbReference type="NCBI Taxonomy" id="117547"/>
    <lineage>
        <taxon>Eukaryota</taxon>
        <taxon>Fungi</taxon>
        <taxon>Dikarya</taxon>
        <taxon>Ascomycota</taxon>
        <taxon>Pezizomycotina</taxon>
        <taxon>Sordariomycetes</taxon>
        <taxon>Xylariomycetidae</taxon>
        <taxon>Xylariales</taxon>
        <taxon>Diatrypaceae</taxon>
        <taxon>Diatrype</taxon>
    </lineage>
</organism>
<protein>
    <submittedName>
        <fullName evidence="2">Uncharacterized protein</fullName>
    </submittedName>
</protein>
<evidence type="ECO:0000256" key="1">
    <source>
        <dbReference type="SAM" id="SignalP"/>
    </source>
</evidence>
<evidence type="ECO:0000313" key="2">
    <source>
        <dbReference type="EMBL" id="KAK7751435.1"/>
    </source>
</evidence>
<keyword evidence="3" id="KW-1185">Reference proteome</keyword>
<dbReference type="Proteomes" id="UP001320420">
    <property type="component" value="Unassembled WGS sequence"/>
</dbReference>
<proteinExistence type="predicted"/>
<name>A0AAN9USG6_9PEZI</name>
<comment type="caution">
    <text evidence="2">The sequence shown here is derived from an EMBL/GenBank/DDBJ whole genome shotgun (WGS) entry which is preliminary data.</text>
</comment>
<dbReference type="AlphaFoldDB" id="A0AAN9USG6"/>